<dbReference type="InterPro" id="IPR001374">
    <property type="entry name" value="R3H_dom"/>
</dbReference>
<dbReference type="PROSITE" id="PS51061">
    <property type="entry name" value="R3H"/>
    <property type="match status" value="1"/>
</dbReference>
<gene>
    <name evidence="2" type="ORF">A3E61_00305</name>
</gene>
<protein>
    <recommendedName>
        <fullName evidence="1">R3H domain-containing protein</fullName>
    </recommendedName>
</protein>
<dbReference type="InterPro" id="IPR039247">
    <property type="entry name" value="KhpB"/>
</dbReference>
<evidence type="ECO:0000313" key="2">
    <source>
        <dbReference type="EMBL" id="OGY58990.1"/>
    </source>
</evidence>
<comment type="caution">
    <text evidence="2">The sequence shown here is derived from an EMBL/GenBank/DDBJ whole genome shotgun (WGS) entry which is preliminary data.</text>
</comment>
<feature type="domain" description="R3H" evidence="1">
    <location>
        <begin position="63"/>
        <end position="128"/>
    </location>
</feature>
<organism evidence="2 3">
    <name type="scientific">Candidatus Colwellbacteria bacterium RIFCSPHIGHO2_12_FULL_43_12</name>
    <dbReference type="NCBI Taxonomy" id="1797688"/>
    <lineage>
        <taxon>Bacteria</taxon>
        <taxon>Candidatus Colwelliibacteriota</taxon>
    </lineage>
</organism>
<dbReference type="Gene3D" id="3.30.1370.50">
    <property type="entry name" value="R3H-like domain"/>
    <property type="match status" value="1"/>
</dbReference>
<evidence type="ECO:0000313" key="3">
    <source>
        <dbReference type="Proteomes" id="UP000178259"/>
    </source>
</evidence>
<evidence type="ECO:0000259" key="1">
    <source>
        <dbReference type="PROSITE" id="PS51061"/>
    </source>
</evidence>
<dbReference type="AlphaFoldDB" id="A0A1G1Z4Z8"/>
<dbReference type="PANTHER" id="PTHR35800">
    <property type="entry name" value="PROTEIN JAG"/>
    <property type="match status" value="1"/>
</dbReference>
<dbReference type="SMART" id="SM00393">
    <property type="entry name" value="R3H"/>
    <property type="match status" value="1"/>
</dbReference>
<dbReference type="GO" id="GO:0003723">
    <property type="term" value="F:RNA binding"/>
    <property type="evidence" value="ECO:0007669"/>
    <property type="project" value="InterPro"/>
</dbReference>
<dbReference type="Pfam" id="PF01424">
    <property type="entry name" value="R3H"/>
    <property type="match status" value="1"/>
</dbReference>
<dbReference type="SUPFAM" id="SSF82708">
    <property type="entry name" value="R3H domain"/>
    <property type="match status" value="1"/>
</dbReference>
<dbReference type="InterPro" id="IPR036867">
    <property type="entry name" value="R3H_dom_sf"/>
</dbReference>
<reference evidence="2 3" key="1">
    <citation type="journal article" date="2016" name="Nat. Commun.">
        <title>Thousands of microbial genomes shed light on interconnected biogeochemical processes in an aquifer system.</title>
        <authorList>
            <person name="Anantharaman K."/>
            <person name="Brown C.T."/>
            <person name="Hug L.A."/>
            <person name="Sharon I."/>
            <person name="Castelle C.J."/>
            <person name="Probst A.J."/>
            <person name="Thomas B.C."/>
            <person name="Singh A."/>
            <person name="Wilkins M.J."/>
            <person name="Karaoz U."/>
            <person name="Brodie E.L."/>
            <person name="Williams K.H."/>
            <person name="Hubbard S.S."/>
            <person name="Banfield J.F."/>
        </authorList>
    </citation>
    <scope>NUCLEOTIDE SEQUENCE [LARGE SCALE GENOMIC DNA]</scope>
</reference>
<sequence>MGFNSSQLEVTEETRLLSITIEDEFLNTTRLPSVVLNLNRIARLMAKKMGIEPVVVDVNNYRRERERLIIELAKAAARRAIATKESVNLPAMNAYERRLIHAELSMRPDVATESVGEGKDRFVVVKAI</sequence>
<dbReference type="EMBL" id="MHIW01000006">
    <property type="protein sequence ID" value="OGY58990.1"/>
    <property type="molecule type" value="Genomic_DNA"/>
</dbReference>
<proteinExistence type="predicted"/>
<accession>A0A1G1Z4Z8</accession>
<name>A0A1G1Z4Z8_9BACT</name>
<dbReference type="Proteomes" id="UP000178259">
    <property type="component" value="Unassembled WGS sequence"/>
</dbReference>
<dbReference type="PANTHER" id="PTHR35800:SF1">
    <property type="entry name" value="RNA-BINDING PROTEIN KHPB"/>
    <property type="match status" value="1"/>
</dbReference>